<name>A0A5D0U448_9ACTN</name>
<dbReference type="Proteomes" id="UP000322634">
    <property type="component" value="Unassembled WGS sequence"/>
</dbReference>
<feature type="region of interest" description="Disordered" evidence="1">
    <location>
        <begin position="117"/>
        <end position="152"/>
    </location>
</feature>
<comment type="caution">
    <text evidence="2">The sequence shown here is derived from an EMBL/GenBank/DDBJ whole genome shotgun (WGS) entry which is preliminary data.</text>
</comment>
<sequence length="292" mass="30492">MEHASPTPEGATTPEHFVEEMRLLKAWSGQSYRTLAKRASDLGKSLPHSTIATVLNQSCLPREDFVAVFAEACGCDGEGVAVWVGERRRLAVESARRSEGPVEPELTRAAREDHDALTASEPELTEPTEPIFTPAPRIPPVPAAGRTVSRRGSVRRHSAVTVLLMALSAAVTAVVLMNAGGPDGESAAPPKTSPSPGVSAPSGSTPPATRSEPTRRASGTKPTDASDPKPTSRPVDRSGAAPRKPPPGETPAQELPEPYSPVTPSAGSGPGTNGAQAGWKNCEYESPIVPCH</sequence>
<accession>A0A5D0U448</accession>
<gene>
    <name evidence="2" type="ORF">FXF65_24685</name>
</gene>
<evidence type="ECO:0000313" key="2">
    <source>
        <dbReference type="EMBL" id="TYC12446.1"/>
    </source>
</evidence>
<evidence type="ECO:0000313" key="3">
    <source>
        <dbReference type="Proteomes" id="UP000322634"/>
    </source>
</evidence>
<dbReference type="PRINTS" id="PR01217">
    <property type="entry name" value="PRICHEXTENSN"/>
</dbReference>
<dbReference type="EMBL" id="VSFF01000009">
    <property type="protein sequence ID" value="TYC12446.1"/>
    <property type="molecule type" value="Genomic_DNA"/>
</dbReference>
<proteinExistence type="predicted"/>
<feature type="region of interest" description="Disordered" evidence="1">
    <location>
        <begin position="182"/>
        <end position="279"/>
    </location>
</feature>
<feature type="compositionally biased region" description="Low complexity" evidence="1">
    <location>
        <begin position="194"/>
        <end position="209"/>
    </location>
</feature>
<evidence type="ECO:0000256" key="1">
    <source>
        <dbReference type="SAM" id="MobiDB-lite"/>
    </source>
</evidence>
<dbReference type="RefSeq" id="WP_148352386.1">
    <property type="nucleotide sequence ID" value="NZ_JBHSBF010000012.1"/>
</dbReference>
<evidence type="ECO:0008006" key="4">
    <source>
        <dbReference type="Google" id="ProtNLM"/>
    </source>
</evidence>
<protein>
    <recommendedName>
        <fullName evidence="4">Helix-turn-helix domain-containing protein</fullName>
    </recommendedName>
</protein>
<dbReference type="AlphaFoldDB" id="A0A5D0U448"/>
<reference evidence="2 3" key="1">
    <citation type="submission" date="2019-08" db="EMBL/GenBank/DDBJ databases">
        <title>Actinomadura sp. nov. CYP1-5 isolated from mountain soil.</title>
        <authorList>
            <person name="Songsumanus A."/>
            <person name="Kuncharoen N."/>
            <person name="Kudo T."/>
            <person name="Yuki M."/>
            <person name="Igarashi Y."/>
            <person name="Tanasupawat S."/>
        </authorList>
    </citation>
    <scope>NUCLEOTIDE SEQUENCE [LARGE SCALE GENOMIC DNA]</scope>
    <source>
        <strain evidence="2 3">GKU157</strain>
    </source>
</reference>
<organism evidence="2 3">
    <name type="scientific">Actinomadura syzygii</name>
    <dbReference type="NCBI Taxonomy" id="1427538"/>
    <lineage>
        <taxon>Bacteria</taxon>
        <taxon>Bacillati</taxon>
        <taxon>Actinomycetota</taxon>
        <taxon>Actinomycetes</taxon>
        <taxon>Streptosporangiales</taxon>
        <taxon>Thermomonosporaceae</taxon>
        <taxon>Actinomadura</taxon>
    </lineage>
</organism>
<dbReference type="OrthoDB" id="3406160at2"/>
<keyword evidence="3" id="KW-1185">Reference proteome</keyword>